<keyword evidence="3" id="KW-1185">Reference proteome</keyword>
<dbReference type="InterPro" id="IPR028037">
    <property type="entry name" value="Antitoxin_Rv0909/MT0933"/>
</dbReference>
<evidence type="ECO:0000313" key="3">
    <source>
        <dbReference type="Proteomes" id="UP000288246"/>
    </source>
</evidence>
<evidence type="ECO:0008006" key="4">
    <source>
        <dbReference type="Google" id="ProtNLM"/>
    </source>
</evidence>
<gene>
    <name evidence="2" type="ORF">CTKZ_07890</name>
</gene>
<protein>
    <recommendedName>
        <fullName evidence="4">Antitoxin</fullName>
    </recommendedName>
</protein>
<evidence type="ECO:0000313" key="2">
    <source>
        <dbReference type="EMBL" id="GCD19227.1"/>
    </source>
</evidence>
<feature type="compositionally biased region" description="Basic and acidic residues" evidence="1">
    <location>
        <begin position="16"/>
        <end position="26"/>
    </location>
</feature>
<accession>A0A401UX13</accession>
<dbReference type="RefSeq" id="WP_124341763.1">
    <property type="nucleotide sequence ID" value="NZ_BHYL01000056.1"/>
</dbReference>
<dbReference type="Proteomes" id="UP000288246">
    <property type="component" value="Unassembled WGS sequence"/>
</dbReference>
<dbReference type="Pfam" id="PF14013">
    <property type="entry name" value="MT0933_antitox"/>
    <property type="match status" value="1"/>
</dbReference>
<feature type="region of interest" description="Disordered" evidence="1">
    <location>
        <begin position="1"/>
        <end position="27"/>
    </location>
</feature>
<proteinExistence type="predicted"/>
<dbReference type="OrthoDB" id="4828905at2"/>
<comment type="caution">
    <text evidence="2">The sequence shown here is derived from an EMBL/GenBank/DDBJ whole genome shotgun (WGS) entry which is preliminary data.</text>
</comment>
<sequence length="61" mass="6607">MGIDDLVSKAKGALQGHEEQAKDALDRAAGVVKSRTDDGTDAKVDEVVEKAKDFLDQQKKH</sequence>
<evidence type="ECO:0000256" key="1">
    <source>
        <dbReference type="SAM" id="MobiDB-lite"/>
    </source>
</evidence>
<reference evidence="2 3" key="1">
    <citation type="submission" date="2018-11" db="EMBL/GenBank/DDBJ databases">
        <title>Draft genome sequence of Cellulomonas takizawaensis strain TKZ-21.</title>
        <authorList>
            <person name="Yamamura H."/>
            <person name="Hayashi T."/>
            <person name="Hamada M."/>
            <person name="Serisawa Y."/>
            <person name="Matsuyama K."/>
            <person name="Nakagawa Y."/>
            <person name="Otoguro M."/>
            <person name="Yanagida F."/>
            <person name="Hayakawa M."/>
        </authorList>
    </citation>
    <scope>NUCLEOTIDE SEQUENCE [LARGE SCALE GENOMIC DNA]</scope>
    <source>
        <strain evidence="2 3">TKZ-21</strain>
    </source>
</reference>
<dbReference type="EMBL" id="BHYL01000056">
    <property type="protein sequence ID" value="GCD19227.1"/>
    <property type="molecule type" value="Genomic_DNA"/>
</dbReference>
<name>A0A401UX13_9CELL</name>
<dbReference type="AlphaFoldDB" id="A0A401UX13"/>
<organism evidence="2 3">
    <name type="scientific">Cellulomonas algicola</name>
    <dbReference type="NCBI Taxonomy" id="2071633"/>
    <lineage>
        <taxon>Bacteria</taxon>
        <taxon>Bacillati</taxon>
        <taxon>Actinomycetota</taxon>
        <taxon>Actinomycetes</taxon>
        <taxon>Micrococcales</taxon>
        <taxon>Cellulomonadaceae</taxon>
        <taxon>Cellulomonas</taxon>
    </lineage>
</organism>